<dbReference type="InterPro" id="IPR011992">
    <property type="entry name" value="EF-hand-dom_pair"/>
</dbReference>
<accession>A0A7S4F4A7</accession>
<dbReference type="PROSITE" id="PS50222">
    <property type="entry name" value="EF_HAND_2"/>
    <property type="match status" value="1"/>
</dbReference>
<dbReference type="AlphaFoldDB" id="A0A7S4F4A7"/>
<dbReference type="Gene3D" id="1.10.238.10">
    <property type="entry name" value="EF-hand"/>
    <property type="match status" value="1"/>
</dbReference>
<evidence type="ECO:0000256" key="1">
    <source>
        <dbReference type="ARBA" id="ARBA00005727"/>
    </source>
</evidence>
<feature type="region of interest" description="Disordered" evidence="2">
    <location>
        <begin position="90"/>
        <end position="122"/>
    </location>
</feature>
<comment type="similarity">
    <text evidence="1">Belongs to the calflagin family.</text>
</comment>
<feature type="compositionally biased region" description="Low complexity" evidence="2">
    <location>
        <begin position="100"/>
        <end position="113"/>
    </location>
</feature>
<evidence type="ECO:0000313" key="4">
    <source>
        <dbReference type="EMBL" id="CAE0771732.1"/>
    </source>
</evidence>
<name>A0A7S4F4A7_CHRCT</name>
<dbReference type="EMBL" id="HBIZ01038131">
    <property type="protein sequence ID" value="CAE0771732.1"/>
    <property type="molecule type" value="Transcribed_RNA"/>
</dbReference>
<reference evidence="4" key="1">
    <citation type="submission" date="2021-01" db="EMBL/GenBank/DDBJ databases">
        <authorList>
            <person name="Corre E."/>
            <person name="Pelletier E."/>
            <person name="Niang G."/>
            <person name="Scheremetjew M."/>
            <person name="Finn R."/>
            <person name="Kale V."/>
            <person name="Holt S."/>
            <person name="Cochrane G."/>
            <person name="Meng A."/>
            <person name="Brown T."/>
            <person name="Cohen L."/>
        </authorList>
    </citation>
    <scope>NUCLEOTIDE SEQUENCE</scope>
    <source>
        <strain evidence="4">CCMP645</strain>
    </source>
</reference>
<evidence type="ECO:0000259" key="3">
    <source>
        <dbReference type="PROSITE" id="PS50222"/>
    </source>
</evidence>
<feature type="domain" description="EF-hand" evidence="3">
    <location>
        <begin position="245"/>
        <end position="280"/>
    </location>
</feature>
<dbReference type="SUPFAM" id="SSF47473">
    <property type="entry name" value="EF-hand"/>
    <property type="match status" value="1"/>
</dbReference>
<evidence type="ECO:0000256" key="2">
    <source>
        <dbReference type="SAM" id="MobiDB-lite"/>
    </source>
</evidence>
<gene>
    <name evidence="4" type="ORF">PCAR00345_LOCUS24344</name>
</gene>
<dbReference type="InterPro" id="IPR002048">
    <property type="entry name" value="EF_hand_dom"/>
</dbReference>
<dbReference type="Pfam" id="PF22592">
    <property type="entry name" value="FCaBP_EF-hand"/>
    <property type="match status" value="1"/>
</dbReference>
<proteinExistence type="inferred from homology"/>
<dbReference type="InterPro" id="IPR054322">
    <property type="entry name" value="FCABP_EF-hand"/>
</dbReference>
<organism evidence="4">
    <name type="scientific">Chrysotila carterae</name>
    <name type="common">Marine alga</name>
    <name type="synonym">Syracosphaera carterae</name>
    <dbReference type="NCBI Taxonomy" id="13221"/>
    <lineage>
        <taxon>Eukaryota</taxon>
        <taxon>Haptista</taxon>
        <taxon>Haptophyta</taxon>
        <taxon>Prymnesiophyceae</taxon>
        <taxon>Isochrysidales</taxon>
        <taxon>Isochrysidaceae</taxon>
        <taxon>Chrysotila</taxon>
    </lineage>
</organism>
<dbReference type="GO" id="GO:0005509">
    <property type="term" value="F:calcium ion binding"/>
    <property type="evidence" value="ECO:0007669"/>
    <property type="project" value="InterPro"/>
</dbReference>
<sequence length="344" mass="38914">MNVCKRASLIDGDLEDSYMQNKKCRGNIDSSRLERCSCAKKRQNRFTAIYPTNRNSYVSAGRRRWPVMPLPPQTIACRRARVMRPIGRTSRRASPLGVTRSRSLSARASSRASTPTAMDTSPSQRCVHVCENQCISTRNAAPSEAANDHDATIAREHASLRRTSWTLRSRCISENRSLGAAHILLLHEQVDLGLKEAVGHQELFESKKVVMRAFQAAKSAAKTKSAHGDDYVERQEFRLLLLYLRQYLELYVMFDAVDSTGDGRIQIDEFTKAVPKLEQCAFAFACACVVARVRSRSQLPWRRRCACERAARWPLVEPCCTQAVYHALRCRCEALLFAYLHALD</sequence>
<protein>
    <recommendedName>
        <fullName evidence="3">EF-hand domain-containing protein</fullName>
    </recommendedName>
</protein>